<dbReference type="PANTHER" id="PTHR37166">
    <property type="entry name" value="PROTEIN FLAG"/>
    <property type="match status" value="1"/>
</dbReference>
<dbReference type="RefSeq" id="WP_134338731.1">
    <property type="nucleotide sequence ID" value="NZ_SOPW01000002.1"/>
</dbReference>
<keyword evidence="2" id="KW-0282">Flagellum</keyword>
<organism evidence="2 3">
    <name type="scientific">Filobacillus milosensis</name>
    <dbReference type="NCBI Taxonomy" id="94137"/>
    <lineage>
        <taxon>Bacteria</taxon>
        <taxon>Bacillati</taxon>
        <taxon>Bacillota</taxon>
        <taxon>Bacilli</taxon>
        <taxon>Bacillales</taxon>
        <taxon>Bacillaceae</taxon>
        <taxon>Filobacillus</taxon>
    </lineage>
</organism>
<dbReference type="AlphaFoldDB" id="A0A4Y8IRH3"/>
<protein>
    <submittedName>
        <fullName evidence="2">Flagellar protein FlaG</fullName>
    </submittedName>
</protein>
<reference evidence="2 3" key="1">
    <citation type="submission" date="2019-03" db="EMBL/GenBank/DDBJ databases">
        <authorList>
            <person name="He R.-H."/>
        </authorList>
    </citation>
    <scope>NUCLEOTIDE SEQUENCE [LARGE SCALE GENOMIC DNA]</scope>
    <source>
        <strain evidence="3">SH 714</strain>
    </source>
</reference>
<dbReference type="EMBL" id="SOPW01000002">
    <property type="protein sequence ID" value="TFB24373.1"/>
    <property type="molecule type" value="Genomic_DNA"/>
</dbReference>
<dbReference type="PANTHER" id="PTHR37166:SF1">
    <property type="entry name" value="PROTEIN FLAG"/>
    <property type="match status" value="1"/>
</dbReference>
<accession>A0A4Y8IRH3</accession>
<dbReference type="SUPFAM" id="SSF160214">
    <property type="entry name" value="FlaG-like"/>
    <property type="match status" value="1"/>
</dbReference>
<feature type="region of interest" description="Disordered" evidence="1">
    <location>
        <begin position="1"/>
        <end position="31"/>
    </location>
</feature>
<dbReference type="OrthoDB" id="9799867at2"/>
<keyword evidence="2" id="KW-0969">Cilium</keyword>
<dbReference type="Pfam" id="PF03646">
    <property type="entry name" value="FlaG"/>
    <property type="match status" value="1"/>
</dbReference>
<keyword evidence="3" id="KW-1185">Reference proteome</keyword>
<dbReference type="Proteomes" id="UP000297975">
    <property type="component" value="Unassembled WGS sequence"/>
</dbReference>
<evidence type="ECO:0000313" key="2">
    <source>
        <dbReference type="EMBL" id="TFB24373.1"/>
    </source>
</evidence>
<dbReference type="NCBIfam" id="NF005834">
    <property type="entry name" value="PRK07738.1"/>
    <property type="match status" value="1"/>
</dbReference>
<dbReference type="Gene3D" id="3.30.160.170">
    <property type="entry name" value="FlaG-like"/>
    <property type="match status" value="1"/>
</dbReference>
<dbReference type="InterPro" id="IPR005186">
    <property type="entry name" value="FlaG"/>
</dbReference>
<gene>
    <name evidence="2" type="primary">flaG</name>
    <name evidence="2" type="ORF">E3U55_02410</name>
</gene>
<dbReference type="InterPro" id="IPR035924">
    <property type="entry name" value="FlaG-like_sf"/>
</dbReference>
<name>A0A4Y8IRH3_9BACI</name>
<proteinExistence type="predicted"/>
<evidence type="ECO:0000313" key="3">
    <source>
        <dbReference type="Proteomes" id="UP000297975"/>
    </source>
</evidence>
<keyword evidence="2" id="KW-0966">Cell projection</keyword>
<comment type="caution">
    <text evidence="2">The sequence shown here is derived from an EMBL/GenBank/DDBJ whole genome shotgun (WGS) entry which is preliminary data.</text>
</comment>
<sequence>MEASPILKGSQLLQKSRENEPFTPVRNRSVKESLKEHQEKVIKKEESLSKDEAIKLIEGLNDFLSPVDTQLKFEFHDKLDEYYVTLINPETKEVVKEIPPKKLLDVYAAMAEQLGFIVDEKV</sequence>
<evidence type="ECO:0000256" key="1">
    <source>
        <dbReference type="SAM" id="MobiDB-lite"/>
    </source>
</evidence>